<dbReference type="SUPFAM" id="SSF55729">
    <property type="entry name" value="Acyl-CoA N-acyltransferases (Nat)"/>
    <property type="match status" value="1"/>
</dbReference>
<feature type="domain" description="N-acetyltransferase" evidence="1">
    <location>
        <begin position="2"/>
        <end position="154"/>
    </location>
</feature>
<dbReference type="GeneID" id="57346011"/>
<name>A0A7Y6NF68_9GAMM</name>
<dbReference type="GO" id="GO:0016747">
    <property type="term" value="F:acyltransferase activity, transferring groups other than amino-acyl groups"/>
    <property type="evidence" value="ECO:0007669"/>
    <property type="project" value="InterPro"/>
</dbReference>
<accession>A0A7Y6NF68</accession>
<dbReference type="Gene3D" id="3.40.630.30">
    <property type="match status" value="1"/>
</dbReference>
<dbReference type="AlphaFoldDB" id="A0A7Y6NF68"/>
<reference evidence="2 3" key="1">
    <citation type="submission" date="2020-05" db="EMBL/GenBank/DDBJ databases">
        <title>Whole Genome Sequences of Enterobacteriales Associated with the International Space Station.</title>
        <authorList>
            <person name="Bharadwaj A."/>
            <person name="Daudu R."/>
            <person name="Singh N."/>
            <person name="Wood J."/>
            <person name="Debieu M."/>
            <person name="Mason C."/>
            <person name="Wang C."/>
            <person name="Venkateswaran K."/>
        </authorList>
    </citation>
    <scope>NUCLEOTIDE SEQUENCE [LARGE SCALE GENOMIC DNA]</scope>
    <source>
        <strain evidence="2 3">IF5SW-B1</strain>
    </source>
</reference>
<protein>
    <submittedName>
        <fullName evidence="2">N-acetyltransferase</fullName>
    </submittedName>
</protein>
<dbReference type="CDD" id="cd04301">
    <property type="entry name" value="NAT_SF"/>
    <property type="match status" value="1"/>
</dbReference>
<evidence type="ECO:0000259" key="1">
    <source>
        <dbReference type="PROSITE" id="PS51186"/>
    </source>
</evidence>
<dbReference type="RefSeq" id="WP_069729163.1">
    <property type="nucleotide sequence ID" value="NZ_JABWPE010000013.1"/>
</dbReference>
<sequence length="154" mass="17542">MITLRDMNEEEFESYRSLFINEYAQDLQRNREYRPEKARAKAIESIDAVLTKGVATPANQLWCIQQLDEPEEIIGILWLSLTGSSAWISDFYIYPDWRSRGFGGLALNVMKTVLKEMGINEVGLRVAPNNASAKALYHNNGFHITGINMTQNLN</sequence>
<dbReference type="EMBL" id="JABWPM010000013">
    <property type="protein sequence ID" value="NUY97328.1"/>
    <property type="molecule type" value="Genomic_DNA"/>
</dbReference>
<gene>
    <name evidence="2" type="ORF">HU668_12790</name>
</gene>
<dbReference type="InterPro" id="IPR016181">
    <property type="entry name" value="Acyl_CoA_acyltransferase"/>
</dbReference>
<dbReference type="PROSITE" id="PS51186">
    <property type="entry name" value="GNAT"/>
    <property type="match status" value="1"/>
</dbReference>
<dbReference type="Pfam" id="PF00583">
    <property type="entry name" value="Acetyltransf_1"/>
    <property type="match status" value="1"/>
</dbReference>
<evidence type="ECO:0000313" key="2">
    <source>
        <dbReference type="EMBL" id="NUY97328.1"/>
    </source>
</evidence>
<evidence type="ECO:0000313" key="3">
    <source>
        <dbReference type="Proteomes" id="UP000566985"/>
    </source>
</evidence>
<dbReference type="InterPro" id="IPR000182">
    <property type="entry name" value="GNAT_dom"/>
</dbReference>
<comment type="caution">
    <text evidence="2">The sequence shown here is derived from an EMBL/GenBank/DDBJ whole genome shotgun (WGS) entry which is preliminary data.</text>
</comment>
<dbReference type="Proteomes" id="UP000566985">
    <property type="component" value="Unassembled WGS sequence"/>
</dbReference>
<proteinExistence type="predicted"/>
<organism evidence="2 3">
    <name type="scientific">Pantoea brenneri</name>
    <dbReference type="NCBI Taxonomy" id="472694"/>
    <lineage>
        <taxon>Bacteria</taxon>
        <taxon>Pseudomonadati</taxon>
        <taxon>Pseudomonadota</taxon>
        <taxon>Gammaproteobacteria</taxon>
        <taxon>Enterobacterales</taxon>
        <taxon>Erwiniaceae</taxon>
        <taxon>Pantoea</taxon>
    </lineage>
</organism>
<keyword evidence="2" id="KW-0808">Transferase</keyword>